<feature type="domain" description="Protein-PII uridylyltransferase N-terminal" evidence="2">
    <location>
        <begin position="52"/>
        <end position="123"/>
    </location>
</feature>
<dbReference type="Gene3D" id="3.30.460.10">
    <property type="entry name" value="Beta Polymerase, domain 2"/>
    <property type="match status" value="1"/>
</dbReference>
<proteinExistence type="predicted"/>
<dbReference type="InterPro" id="IPR010043">
    <property type="entry name" value="UTase/UR"/>
</dbReference>
<sequence>MKNENKPTKAHPFTQALDAETKGMTLELQHLKNSLRQFKEKLREEFDYKTNITTIIRKLVVFIDELVISLFTKNQLDHDVFCLLALGSYGRRELHLYSDVDILLLHTDTVSKSQLQRAQNFIQDCWDVGLDLSHQITSVSSCADLASQDVAVISSLMDMFLLCGRGALMEELTYQIHPLHMWTSHDYFLAKLQEQKKTRCQVW</sequence>
<dbReference type="InterPro" id="IPR005105">
    <property type="entry name" value="GlnD_Uridyltrans_N"/>
</dbReference>
<protein>
    <submittedName>
        <fullName evidence="3">PII uridylyl-transferase</fullName>
        <ecNumber evidence="3">2.7.7.59</ecNumber>
    </submittedName>
</protein>
<keyword evidence="3" id="KW-0548">Nucleotidyltransferase</keyword>
<dbReference type="EMBL" id="LR134173">
    <property type="protein sequence ID" value="VEB37189.1"/>
    <property type="molecule type" value="Genomic_DNA"/>
</dbReference>
<reference evidence="3 4" key="1">
    <citation type="submission" date="2018-12" db="EMBL/GenBank/DDBJ databases">
        <authorList>
            <consortium name="Pathogen Informatics"/>
        </authorList>
    </citation>
    <scope>NUCLEOTIDE SEQUENCE [LARGE SCALE GENOMIC DNA]</scope>
    <source>
        <strain evidence="3 4">NCTC11976</strain>
    </source>
</reference>
<dbReference type="Proteomes" id="UP000277577">
    <property type="component" value="Chromosome"/>
</dbReference>
<dbReference type="Pfam" id="PF03445">
    <property type="entry name" value="DUF294"/>
    <property type="match status" value="1"/>
</dbReference>
<dbReference type="GO" id="GO:0008773">
    <property type="term" value="F:[protein-PII] uridylyltransferase activity"/>
    <property type="evidence" value="ECO:0007669"/>
    <property type="project" value="UniProtKB-EC"/>
</dbReference>
<keyword evidence="4" id="KW-1185">Reference proteome</keyword>
<dbReference type="EC" id="2.7.7.59" evidence="3"/>
<dbReference type="PANTHER" id="PTHR47320:SF1">
    <property type="entry name" value="BIFUNCTIONAL URIDYLYLTRANSFERASE_URIDYLYL-REMOVING ENZYME"/>
    <property type="match status" value="1"/>
</dbReference>
<dbReference type="SUPFAM" id="SSF81301">
    <property type="entry name" value="Nucleotidyltransferase"/>
    <property type="match status" value="1"/>
</dbReference>
<evidence type="ECO:0000313" key="3">
    <source>
        <dbReference type="EMBL" id="VEB37189.1"/>
    </source>
</evidence>
<gene>
    <name evidence="3" type="primary">glnD_2</name>
    <name evidence="3" type="ORF">NCTC11976_02089</name>
</gene>
<organism evidence="3 4">
    <name type="scientific">Legionella cherrii</name>
    <dbReference type="NCBI Taxonomy" id="28084"/>
    <lineage>
        <taxon>Bacteria</taxon>
        <taxon>Pseudomonadati</taxon>
        <taxon>Pseudomonadota</taxon>
        <taxon>Gammaproteobacteria</taxon>
        <taxon>Legionellales</taxon>
        <taxon>Legionellaceae</taxon>
        <taxon>Legionella</taxon>
    </lineage>
</organism>
<keyword evidence="3" id="KW-0808">Transferase</keyword>
<evidence type="ECO:0000313" key="4">
    <source>
        <dbReference type="Proteomes" id="UP000277577"/>
    </source>
</evidence>
<dbReference type="InterPro" id="IPR043519">
    <property type="entry name" value="NT_sf"/>
</dbReference>
<dbReference type="PANTHER" id="PTHR47320">
    <property type="entry name" value="BIFUNCTIONAL URIDYLYLTRANSFERASE/URIDYLYL-REMOVING ENZYME"/>
    <property type="match status" value="1"/>
</dbReference>
<dbReference type="CDD" id="cd05401">
    <property type="entry name" value="NT_GlnE_GlnD_like"/>
    <property type="match status" value="1"/>
</dbReference>
<keyword evidence="1" id="KW-0378">Hydrolase</keyword>
<evidence type="ECO:0000259" key="2">
    <source>
        <dbReference type="Pfam" id="PF03445"/>
    </source>
</evidence>
<name>A0ABY6T6S7_9GAMM</name>
<accession>A0ABY6T6S7</accession>
<evidence type="ECO:0000256" key="1">
    <source>
        <dbReference type="ARBA" id="ARBA00022801"/>
    </source>
</evidence>